<comment type="subcellular location">
    <subcellularLocation>
        <location evidence="1">Bacterial flagellum</location>
    </subcellularLocation>
    <subcellularLocation>
        <location evidence="2">Secreted</location>
    </subcellularLocation>
</comment>
<keyword evidence="6" id="KW-0969">Cilium</keyword>
<dbReference type="GO" id="GO:0005576">
    <property type="term" value="C:extracellular region"/>
    <property type="evidence" value="ECO:0007669"/>
    <property type="project" value="UniProtKB-SubCell"/>
</dbReference>
<dbReference type="PANTHER" id="PTHR42792">
    <property type="entry name" value="FLAGELLIN"/>
    <property type="match status" value="1"/>
</dbReference>
<feature type="domain" description="Flagellin N-terminal" evidence="5">
    <location>
        <begin position="3"/>
        <end position="138"/>
    </location>
</feature>
<dbReference type="Pfam" id="PF00669">
    <property type="entry name" value="Flagellin_N"/>
    <property type="match status" value="1"/>
</dbReference>
<dbReference type="EMBL" id="VTOX01000003">
    <property type="protein sequence ID" value="NKE66165.1"/>
    <property type="molecule type" value="Genomic_DNA"/>
</dbReference>
<evidence type="ECO:0000256" key="4">
    <source>
        <dbReference type="ARBA" id="ARBA00023143"/>
    </source>
</evidence>
<evidence type="ECO:0000259" key="5">
    <source>
        <dbReference type="Pfam" id="PF00669"/>
    </source>
</evidence>
<keyword evidence="7" id="KW-1185">Reference proteome</keyword>
<dbReference type="GO" id="GO:0071973">
    <property type="term" value="P:bacterial-type flagellum-dependent cell motility"/>
    <property type="evidence" value="ECO:0007669"/>
    <property type="project" value="InterPro"/>
</dbReference>
<evidence type="ECO:0000256" key="2">
    <source>
        <dbReference type="ARBA" id="ARBA00004613"/>
    </source>
</evidence>
<dbReference type="Gene3D" id="1.20.1330.10">
    <property type="entry name" value="f41 fragment of flagellin, N-terminal domain"/>
    <property type="match status" value="1"/>
</dbReference>
<sequence length="400" mass="41753">MRISTQAFFERNAAGMGRLQQKLFQVQQKIGAGSKFITPSQDPVAAARALGVSQSLAETSQYAASRSRAGQSLAMEETALQSATRVLQEVKALIVQAGNGTLTDADRATLGTALESQFAELLGVANSTDGNGQYLFAGFKGDAPPFVAQGATVAYNGDQGQRLVQVDVSRQMAVTDDGESVFRAVQGSAVRVPAAGAGNQGSGVFGGVNVTDGGNYELTFDTTATATAKATYTLRNADDGTVLASGDFTAGEPITAAGLSVRIDGAPVAGDVFTVGNAQQAGTDVFQAMRDLITALRVPATDAASLADVRNALGTANAKITNAHDNVLTVRSAVGSRLAELDSLDASGEWRNIVDQTYLSELQDLDYASALTEFAQRESNLRATQQTFARLQSIALFNYL</sequence>
<reference evidence="6 7" key="1">
    <citation type="journal article" date="2020" name="Nature">
        <title>Bacterial chemolithoautotrophy via manganese oxidation.</title>
        <authorList>
            <person name="Yu H."/>
            <person name="Leadbetter J.R."/>
        </authorList>
    </citation>
    <scope>NUCLEOTIDE SEQUENCE [LARGE SCALE GENOMIC DNA]</scope>
    <source>
        <strain evidence="6 7">RBP-1</strain>
    </source>
</reference>
<dbReference type="SUPFAM" id="SSF64518">
    <property type="entry name" value="Phase 1 flagellin"/>
    <property type="match status" value="1"/>
</dbReference>
<comment type="similarity">
    <text evidence="3">Belongs to the bacterial flagellin family.</text>
</comment>
<keyword evidence="6" id="KW-0966">Cell projection</keyword>
<dbReference type="GO" id="GO:0009424">
    <property type="term" value="C:bacterial-type flagellum hook"/>
    <property type="evidence" value="ECO:0007669"/>
    <property type="project" value="InterPro"/>
</dbReference>
<dbReference type="AlphaFoldDB" id="A0A7X6DFE0"/>
<evidence type="ECO:0000313" key="7">
    <source>
        <dbReference type="Proteomes" id="UP000521868"/>
    </source>
</evidence>
<name>A0A7X6DFE0_9BURK</name>
<dbReference type="GO" id="GO:0005198">
    <property type="term" value="F:structural molecule activity"/>
    <property type="evidence" value="ECO:0007669"/>
    <property type="project" value="InterPro"/>
</dbReference>
<keyword evidence="6" id="KW-0282">Flagellum</keyword>
<protein>
    <submittedName>
        <fullName evidence="6">Flagellar hook-associated protein 3</fullName>
    </submittedName>
</protein>
<keyword evidence="4" id="KW-0975">Bacterial flagellum</keyword>
<dbReference type="InterPro" id="IPR013384">
    <property type="entry name" value="Flagell_FlgL"/>
</dbReference>
<gene>
    <name evidence="6" type="primary">flgL</name>
    <name evidence="6" type="ORF">RAMLITH_10070</name>
</gene>
<dbReference type="InterPro" id="IPR001029">
    <property type="entry name" value="Flagellin_N"/>
</dbReference>
<organism evidence="6 7">
    <name type="scientific">Ramlibacter lithotrophicus</name>
    <dbReference type="NCBI Taxonomy" id="2606681"/>
    <lineage>
        <taxon>Bacteria</taxon>
        <taxon>Pseudomonadati</taxon>
        <taxon>Pseudomonadota</taxon>
        <taxon>Betaproteobacteria</taxon>
        <taxon>Burkholderiales</taxon>
        <taxon>Comamonadaceae</taxon>
        <taxon>Ramlibacter</taxon>
    </lineage>
</organism>
<evidence type="ECO:0000256" key="1">
    <source>
        <dbReference type="ARBA" id="ARBA00004365"/>
    </source>
</evidence>
<dbReference type="PANTHER" id="PTHR42792:SF1">
    <property type="entry name" value="FLAGELLAR HOOK-ASSOCIATED PROTEIN 3"/>
    <property type="match status" value="1"/>
</dbReference>
<dbReference type="InterPro" id="IPR001492">
    <property type="entry name" value="Flagellin"/>
</dbReference>
<comment type="caution">
    <text evidence="6">The sequence shown here is derived from an EMBL/GenBank/DDBJ whole genome shotgun (WGS) entry which is preliminary data.</text>
</comment>
<evidence type="ECO:0000313" key="6">
    <source>
        <dbReference type="EMBL" id="NKE66165.1"/>
    </source>
</evidence>
<accession>A0A7X6DFE0</accession>
<evidence type="ECO:0000256" key="3">
    <source>
        <dbReference type="ARBA" id="ARBA00005709"/>
    </source>
</evidence>
<proteinExistence type="inferred from homology"/>
<dbReference type="Proteomes" id="UP000521868">
    <property type="component" value="Unassembled WGS sequence"/>
</dbReference>
<dbReference type="NCBIfam" id="TIGR02550">
    <property type="entry name" value="flagell_flgL"/>
    <property type="match status" value="1"/>
</dbReference>
<dbReference type="RefSeq" id="WP_168107292.1">
    <property type="nucleotide sequence ID" value="NZ_VTOX01000003.1"/>
</dbReference>